<keyword evidence="3" id="KW-1003">Cell membrane</keyword>
<dbReference type="AlphaFoldDB" id="A0A6J6ITT4"/>
<feature type="transmembrane region" description="Helical" evidence="7">
    <location>
        <begin position="135"/>
        <end position="155"/>
    </location>
</feature>
<feature type="transmembrane region" description="Helical" evidence="7">
    <location>
        <begin position="435"/>
        <end position="459"/>
    </location>
</feature>
<dbReference type="PANTHER" id="PTHR43163:SF6">
    <property type="entry name" value="DIPEPTIDE TRANSPORT SYSTEM PERMEASE PROTEIN DPPB-RELATED"/>
    <property type="match status" value="1"/>
</dbReference>
<gene>
    <name evidence="9" type="ORF">UFOPK2132_00051</name>
</gene>
<feature type="transmembrane region" description="Helical" evidence="7">
    <location>
        <begin position="479"/>
        <end position="502"/>
    </location>
</feature>
<evidence type="ECO:0000256" key="1">
    <source>
        <dbReference type="ARBA" id="ARBA00004651"/>
    </source>
</evidence>
<evidence type="ECO:0000313" key="9">
    <source>
        <dbReference type="EMBL" id="CAB4628021.1"/>
    </source>
</evidence>
<feature type="transmembrane region" description="Helical" evidence="7">
    <location>
        <begin position="233"/>
        <end position="251"/>
    </location>
</feature>
<dbReference type="GO" id="GO:0055085">
    <property type="term" value="P:transmembrane transport"/>
    <property type="evidence" value="ECO:0007669"/>
    <property type="project" value="InterPro"/>
</dbReference>
<accession>A0A6J6ITT4</accession>
<dbReference type="InterPro" id="IPR035906">
    <property type="entry name" value="MetI-like_sf"/>
</dbReference>
<evidence type="ECO:0000256" key="2">
    <source>
        <dbReference type="ARBA" id="ARBA00022448"/>
    </source>
</evidence>
<feature type="transmembrane region" description="Helical" evidence="7">
    <location>
        <begin position="375"/>
        <end position="394"/>
    </location>
</feature>
<evidence type="ECO:0000259" key="8">
    <source>
        <dbReference type="PROSITE" id="PS50928"/>
    </source>
</evidence>
<dbReference type="InterPro" id="IPR045621">
    <property type="entry name" value="BPD_transp_1_N"/>
</dbReference>
<name>A0A6J6ITT4_9ZZZZ</name>
<comment type="subcellular location">
    <subcellularLocation>
        <location evidence="1">Cell membrane</location>
        <topology evidence="1">Multi-pass membrane protein</topology>
    </subcellularLocation>
</comment>
<proteinExistence type="predicted"/>
<organism evidence="9">
    <name type="scientific">freshwater metagenome</name>
    <dbReference type="NCBI Taxonomy" id="449393"/>
    <lineage>
        <taxon>unclassified sequences</taxon>
        <taxon>metagenomes</taxon>
        <taxon>ecological metagenomes</taxon>
    </lineage>
</organism>
<keyword evidence="6 7" id="KW-0472">Membrane</keyword>
<feature type="transmembrane region" description="Helical" evidence="7">
    <location>
        <begin position="287"/>
        <end position="308"/>
    </location>
</feature>
<dbReference type="SUPFAM" id="SSF161098">
    <property type="entry name" value="MetI-like"/>
    <property type="match status" value="1"/>
</dbReference>
<dbReference type="PANTHER" id="PTHR43163">
    <property type="entry name" value="DIPEPTIDE TRANSPORT SYSTEM PERMEASE PROTEIN DPPB-RELATED"/>
    <property type="match status" value="1"/>
</dbReference>
<dbReference type="Pfam" id="PF00528">
    <property type="entry name" value="BPD_transp_1"/>
    <property type="match status" value="1"/>
</dbReference>
<evidence type="ECO:0000256" key="7">
    <source>
        <dbReference type="SAM" id="Phobius"/>
    </source>
</evidence>
<keyword evidence="4 7" id="KW-0812">Transmembrane</keyword>
<dbReference type="InterPro" id="IPR000515">
    <property type="entry name" value="MetI-like"/>
</dbReference>
<feature type="domain" description="ABC transmembrane type-1" evidence="8">
    <location>
        <begin position="102"/>
        <end position="498"/>
    </location>
</feature>
<feature type="transmembrane region" description="Helical" evidence="7">
    <location>
        <begin position="206"/>
        <end position="227"/>
    </location>
</feature>
<reference evidence="9" key="1">
    <citation type="submission" date="2020-05" db="EMBL/GenBank/DDBJ databases">
        <authorList>
            <person name="Chiriac C."/>
            <person name="Salcher M."/>
            <person name="Ghai R."/>
            <person name="Kavagutti S V."/>
        </authorList>
    </citation>
    <scope>NUCLEOTIDE SEQUENCE</scope>
</reference>
<feature type="transmembrane region" description="Helical" evidence="7">
    <location>
        <begin position="320"/>
        <end position="340"/>
    </location>
</feature>
<keyword evidence="5 7" id="KW-1133">Transmembrane helix</keyword>
<dbReference type="GO" id="GO:0005886">
    <property type="term" value="C:plasma membrane"/>
    <property type="evidence" value="ECO:0007669"/>
    <property type="project" value="UniProtKB-SubCell"/>
</dbReference>
<evidence type="ECO:0000256" key="3">
    <source>
        <dbReference type="ARBA" id="ARBA00022475"/>
    </source>
</evidence>
<dbReference type="PROSITE" id="PS50928">
    <property type="entry name" value="ABC_TM1"/>
    <property type="match status" value="1"/>
</dbReference>
<sequence length="512" mass="55289">MLAFVVRRLFATLLVLLAASFIVYVLTAYSGDPLLALRGSSDPSAQDKIAYLTKALDLDTPPVLRYFGWLAGVAGCFVGQCDLGISVSRGEQLVTDALAAAMVSTIQLLTLATIVAIVLGIAIGMSTALRQYSGYDYTVTFMTFVFYSLPIFWFAVLLKEWGAIRFNQFLYNPDVPLWGVVLIALASGAFWMGVVGGDGRRRVKVLSIASLATFAVLQGLLLIGWFAQPSLGPIGIALGGALVSVIVISLTTGFQNRGMIFAAGSVIAFWLVAWYPLQFLFFFIPELWTLLVLVLLAVGVALVSARIFGGEDRKQVGRAAGIISILTLGFVVIDRVLQVWSDYQLMIPQAKGIISTIGASTPNLPGDMWFQMLDSFGHLLLPTAALSIGSLAAYTRYSRSSLLEVLNQDYVRTARAKGLAERTVIMRHAFRNAMIPIVTIVAFDIGGLIGGAIITERIFAWQGMGSLFNLGLNAVDLNLVMGVFLITGLVAVVFNLIADVAYTSLDPRIRLS</sequence>
<dbReference type="CDD" id="cd06261">
    <property type="entry name" value="TM_PBP2"/>
    <property type="match status" value="1"/>
</dbReference>
<feature type="transmembrane region" description="Helical" evidence="7">
    <location>
        <begin position="175"/>
        <end position="194"/>
    </location>
</feature>
<feature type="transmembrane region" description="Helical" evidence="7">
    <location>
        <begin position="258"/>
        <end position="275"/>
    </location>
</feature>
<protein>
    <submittedName>
        <fullName evidence="9">Unannotated protein</fullName>
    </submittedName>
</protein>
<dbReference type="Gene3D" id="1.10.3720.10">
    <property type="entry name" value="MetI-like"/>
    <property type="match status" value="1"/>
</dbReference>
<evidence type="ECO:0000256" key="4">
    <source>
        <dbReference type="ARBA" id="ARBA00022692"/>
    </source>
</evidence>
<dbReference type="EMBL" id="CAEZVU010000003">
    <property type="protein sequence ID" value="CAB4628021.1"/>
    <property type="molecule type" value="Genomic_DNA"/>
</dbReference>
<dbReference type="Pfam" id="PF19300">
    <property type="entry name" value="BPD_transp_1_N"/>
    <property type="match status" value="1"/>
</dbReference>
<evidence type="ECO:0000256" key="5">
    <source>
        <dbReference type="ARBA" id="ARBA00022989"/>
    </source>
</evidence>
<evidence type="ECO:0000256" key="6">
    <source>
        <dbReference type="ARBA" id="ARBA00023136"/>
    </source>
</evidence>
<keyword evidence="2" id="KW-0813">Transport</keyword>
<feature type="transmembrane region" description="Helical" evidence="7">
    <location>
        <begin position="97"/>
        <end position="123"/>
    </location>
</feature>